<evidence type="ECO:0000313" key="2">
    <source>
        <dbReference type="Proteomes" id="UP000516444"/>
    </source>
</evidence>
<reference evidence="1 2" key="1">
    <citation type="journal article" date="2014" name="Int. J. Syst. Evol. Microbiol.">
        <title>Complete genome sequence of Corynebacterium casei LMG S-19264T (=DSM 44701T), isolated from a smear-ripened cheese.</title>
        <authorList>
            <consortium name="US DOE Joint Genome Institute (JGI-PGF)"/>
            <person name="Walter F."/>
            <person name="Albersmeier A."/>
            <person name="Kalinowski J."/>
            <person name="Ruckert C."/>
        </authorList>
    </citation>
    <scope>NUCLEOTIDE SEQUENCE [LARGE SCALE GENOMIC DNA]</scope>
    <source>
        <strain evidence="1 2">JCM 4677</strain>
    </source>
</reference>
<dbReference type="AlphaFoldDB" id="A0A7G1PDX1"/>
<dbReference type="Proteomes" id="UP000516444">
    <property type="component" value="Chromosome"/>
</dbReference>
<dbReference type="KEGG" id="sgm:GCM10017557_71430"/>
<sequence length="139" mass="15225">MNEPTEPTEPNEPNEPLGIRVDLAWLLMVAEQKTPGDPQVTDWGALVAAVGRHDAEIFGVPVYDTPQIRAAALLQLLLHVPALERSNAMFAMAVAYAYLVASGLKIVTSPEQVRDLARLVKTGEATVQDIARELRQWSL</sequence>
<dbReference type="InterPro" id="IPR053737">
    <property type="entry name" value="Type_II_TA_Toxin"/>
</dbReference>
<evidence type="ECO:0000313" key="1">
    <source>
        <dbReference type="EMBL" id="BCL32284.1"/>
    </source>
</evidence>
<name>A0A7G1PDX1_9ACTN</name>
<evidence type="ECO:0008006" key="3">
    <source>
        <dbReference type="Google" id="ProtNLM"/>
    </source>
</evidence>
<dbReference type="EMBL" id="AP023440">
    <property type="protein sequence ID" value="BCL32284.1"/>
    <property type="molecule type" value="Genomic_DNA"/>
</dbReference>
<protein>
    <recommendedName>
        <fullName evidence="3">Fic family toxin-antitoxin system, toxin component</fullName>
    </recommendedName>
</protein>
<gene>
    <name evidence="1" type="ORF">GCM10017557_71430</name>
</gene>
<accession>A0A7G1PDX1</accession>
<proteinExistence type="predicted"/>
<keyword evidence="2" id="KW-1185">Reference proteome</keyword>
<dbReference type="Gene3D" id="1.20.120.1870">
    <property type="entry name" value="Fic/DOC protein, Fido domain"/>
    <property type="match status" value="1"/>
</dbReference>
<organism evidence="1 2">
    <name type="scientific">Streptomyces aurantiacus</name>
    <dbReference type="NCBI Taxonomy" id="47760"/>
    <lineage>
        <taxon>Bacteria</taxon>
        <taxon>Bacillati</taxon>
        <taxon>Actinomycetota</taxon>
        <taxon>Actinomycetes</taxon>
        <taxon>Kitasatosporales</taxon>
        <taxon>Streptomycetaceae</taxon>
        <taxon>Streptomyces</taxon>
        <taxon>Streptomyces aurantiacus group</taxon>
    </lineage>
</organism>